<protein>
    <submittedName>
        <fullName evidence="1">Uncharacterized protein</fullName>
    </submittedName>
</protein>
<evidence type="ECO:0000313" key="1">
    <source>
        <dbReference type="EMBL" id="MBA0776117.1"/>
    </source>
</evidence>
<dbReference type="EMBL" id="JABEZW010000009">
    <property type="protein sequence ID" value="MBA0776117.1"/>
    <property type="molecule type" value="Genomic_DNA"/>
</dbReference>
<gene>
    <name evidence="1" type="ORF">Gotri_011168</name>
</gene>
<comment type="caution">
    <text evidence="1">The sequence shown here is derived from an EMBL/GenBank/DDBJ whole genome shotgun (WGS) entry which is preliminary data.</text>
</comment>
<dbReference type="Proteomes" id="UP000593568">
    <property type="component" value="Unassembled WGS sequence"/>
</dbReference>
<proteinExistence type="predicted"/>
<organism evidence="1 2">
    <name type="scientific">Gossypium trilobum</name>
    <dbReference type="NCBI Taxonomy" id="34281"/>
    <lineage>
        <taxon>Eukaryota</taxon>
        <taxon>Viridiplantae</taxon>
        <taxon>Streptophyta</taxon>
        <taxon>Embryophyta</taxon>
        <taxon>Tracheophyta</taxon>
        <taxon>Spermatophyta</taxon>
        <taxon>Magnoliopsida</taxon>
        <taxon>eudicotyledons</taxon>
        <taxon>Gunneridae</taxon>
        <taxon>Pentapetalae</taxon>
        <taxon>rosids</taxon>
        <taxon>malvids</taxon>
        <taxon>Malvales</taxon>
        <taxon>Malvaceae</taxon>
        <taxon>Malvoideae</taxon>
        <taxon>Gossypium</taxon>
    </lineage>
</organism>
<name>A0A7J9ESW7_9ROSI</name>
<accession>A0A7J9ESW7</accession>
<keyword evidence="2" id="KW-1185">Reference proteome</keyword>
<sequence length="20" mass="2598">MVIWEILYRPTYRSMCFLIY</sequence>
<reference evidence="1 2" key="1">
    <citation type="journal article" date="2019" name="Genome Biol. Evol.">
        <title>Insights into the evolution of the New World diploid cottons (Gossypium, subgenus Houzingenia) based on genome sequencing.</title>
        <authorList>
            <person name="Grover C.E."/>
            <person name="Arick M.A. 2nd"/>
            <person name="Thrash A."/>
            <person name="Conover J.L."/>
            <person name="Sanders W.S."/>
            <person name="Peterson D.G."/>
            <person name="Frelichowski J.E."/>
            <person name="Scheffler J.A."/>
            <person name="Scheffler B.E."/>
            <person name="Wendel J.F."/>
        </authorList>
    </citation>
    <scope>NUCLEOTIDE SEQUENCE [LARGE SCALE GENOMIC DNA]</scope>
    <source>
        <strain evidence="1">8</strain>
        <tissue evidence="1">Leaf</tissue>
    </source>
</reference>
<evidence type="ECO:0000313" key="2">
    <source>
        <dbReference type="Proteomes" id="UP000593568"/>
    </source>
</evidence>
<dbReference type="AlphaFoldDB" id="A0A7J9ESW7"/>